<keyword evidence="2" id="KW-1185">Reference proteome</keyword>
<keyword evidence="1" id="KW-0808">Transferase</keyword>
<dbReference type="EMBL" id="JAENHL010000006">
    <property type="protein sequence ID" value="MBK1866660.1"/>
    <property type="molecule type" value="Genomic_DNA"/>
</dbReference>
<accession>A0ACC5R1Y2</accession>
<evidence type="ECO:0000313" key="1">
    <source>
        <dbReference type="EMBL" id="MBK1866660.1"/>
    </source>
</evidence>
<keyword evidence="1" id="KW-0489">Methyltransferase</keyword>
<protein>
    <submittedName>
        <fullName evidence="1">Precorrin-2 C(20)-methyltransferase</fullName>
        <ecNumber evidence="1">2.1.1.130</ecNumber>
    </submittedName>
</protein>
<gene>
    <name evidence="1" type="primary">cobI</name>
    <name evidence="1" type="ORF">JHL16_09870</name>
</gene>
<name>A0ACC5R1Y2_9HYPH</name>
<dbReference type="Proteomes" id="UP000616151">
    <property type="component" value="Unassembled WGS sequence"/>
</dbReference>
<sequence>MSGTFYGLGVGPGDPELITLKAWRIISHAPVIAYPAANGNESLARKIAAPFIPEDVTELAIPVPMRREREPAQEAYDEAAKLIARHLDDGKDVAFLCEGDPLFYGSFAYLLDRLAGKHPTVIVPGITSITACAAQIGRPLAARNDILKVLPGTLDAERLKQEITGADAVAIMKVGQHFEKIRGVLTELGLAERATIIEKATREDERITRLADVPAGERPYFSTILIYQGSEAW</sequence>
<dbReference type="EC" id="2.1.1.130" evidence="1"/>
<proteinExistence type="predicted"/>
<organism evidence="1 2">
    <name type="scientific">Taklimakanibacter albus</name>
    <dbReference type="NCBI Taxonomy" id="2800327"/>
    <lineage>
        <taxon>Bacteria</taxon>
        <taxon>Pseudomonadati</taxon>
        <taxon>Pseudomonadota</taxon>
        <taxon>Alphaproteobacteria</taxon>
        <taxon>Hyphomicrobiales</taxon>
        <taxon>Aestuariivirgaceae</taxon>
        <taxon>Taklimakanibacter</taxon>
    </lineage>
</organism>
<reference evidence="1" key="1">
    <citation type="submission" date="2021-01" db="EMBL/GenBank/DDBJ databases">
        <authorList>
            <person name="Sun Q."/>
        </authorList>
    </citation>
    <scope>NUCLEOTIDE SEQUENCE</scope>
    <source>
        <strain evidence="1">YIM B02566</strain>
    </source>
</reference>
<evidence type="ECO:0000313" key="2">
    <source>
        <dbReference type="Proteomes" id="UP000616151"/>
    </source>
</evidence>
<comment type="caution">
    <text evidence="1">The sequence shown here is derived from an EMBL/GenBank/DDBJ whole genome shotgun (WGS) entry which is preliminary data.</text>
</comment>